<dbReference type="Pfam" id="PF03401">
    <property type="entry name" value="TctC"/>
    <property type="match status" value="1"/>
</dbReference>
<dbReference type="InterPro" id="IPR005064">
    <property type="entry name" value="BUG"/>
</dbReference>
<feature type="signal peptide" evidence="2">
    <location>
        <begin position="1"/>
        <end position="20"/>
    </location>
</feature>
<feature type="chain" id="PRO_5032616077" evidence="2">
    <location>
        <begin position="21"/>
        <end position="314"/>
    </location>
</feature>
<accession>A0A841RHC2</accession>
<dbReference type="Gene3D" id="3.40.190.150">
    <property type="entry name" value="Bordetella uptake gene, domain 1"/>
    <property type="match status" value="1"/>
</dbReference>
<dbReference type="EMBL" id="JACHGJ010000010">
    <property type="protein sequence ID" value="MBB6482179.1"/>
    <property type="molecule type" value="Genomic_DNA"/>
</dbReference>
<dbReference type="AlphaFoldDB" id="A0A841RHC2"/>
<reference evidence="3 4" key="1">
    <citation type="submission" date="2020-08" db="EMBL/GenBank/DDBJ databases">
        <title>Genomic Encyclopedia of Type Strains, Phase IV (KMG-IV): sequencing the most valuable type-strain genomes for metagenomic binning, comparative biology and taxonomic classification.</title>
        <authorList>
            <person name="Goeker M."/>
        </authorList>
    </citation>
    <scope>NUCLEOTIDE SEQUENCE [LARGE SCALE GENOMIC DNA]</scope>
    <source>
        <strain evidence="3 4">DSM 2461</strain>
    </source>
</reference>
<dbReference type="InterPro" id="IPR042100">
    <property type="entry name" value="Bug_dom1"/>
</dbReference>
<dbReference type="Gene3D" id="3.40.190.10">
    <property type="entry name" value="Periplasmic binding protein-like II"/>
    <property type="match status" value="1"/>
</dbReference>
<proteinExistence type="inferred from homology"/>
<comment type="similarity">
    <text evidence="1">Belongs to the UPF0065 (bug) family.</text>
</comment>
<dbReference type="PANTHER" id="PTHR42928:SF5">
    <property type="entry name" value="BLR1237 PROTEIN"/>
    <property type="match status" value="1"/>
</dbReference>
<gene>
    <name evidence="3" type="ORF">HNR50_003868</name>
</gene>
<keyword evidence="4" id="KW-1185">Reference proteome</keyword>
<dbReference type="PIRSF" id="PIRSF017082">
    <property type="entry name" value="YflP"/>
    <property type="match status" value="1"/>
</dbReference>
<evidence type="ECO:0000313" key="3">
    <source>
        <dbReference type="EMBL" id="MBB6482179.1"/>
    </source>
</evidence>
<organism evidence="3 4">
    <name type="scientific">Spirochaeta isovalerica</name>
    <dbReference type="NCBI Taxonomy" id="150"/>
    <lineage>
        <taxon>Bacteria</taxon>
        <taxon>Pseudomonadati</taxon>
        <taxon>Spirochaetota</taxon>
        <taxon>Spirochaetia</taxon>
        <taxon>Spirochaetales</taxon>
        <taxon>Spirochaetaceae</taxon>
        <taxon>Spirochaeta</taxon>
    </lineage>
</organism>
<evidence type="ECO:0000256" key="1">
    <source>
        <dbReference type="ARBA" id="ARBA00006987"/>
    </source>
</evidence>
<dbReference type="CDD" id="cd07012">
    <property type="entry name" value="PBP2_Bug_TTT"/>
    <property type="match status" value="1"/>
</dbReference>
<dbReference type="PANTHER" id="PTHR42928">
    <property type="entry name" value="TRICARBOXYLATE-BINDING PROTEIN"/>
    <property type="match status" value="1"/>
</dbReference>
<keyword evidence="2" id="KW-0732">Signal</keyword>
<dbReference type="Proteomes" id="UP000587760">
    <property type="component" value="Unassembled WGS sequence"/>
</dbReference>
<evidence type="ECO:0000256" key="2">
    <source>
        <dbReference type="SAM" id="SignalP"/>
    </source>
</evidence>
<protein>
    <submittedName>
        <fullName evidence="3">Tripartite-type tricarboxylate transporter receptor subunit TctC</fullName>
    </submittedName>
</protein>
<name>A0A841RHC2_9SPIO</name>
<dbReference type="RefSeq" id="WP_184748413.1">
    <property type="nucleotide sequence ID" value="NZ_JACHGJ010000010.1"/>
</dbReference>
<comment type="caution">
    <text evidence="3">The sequence shown here is derived from an EMBL/GenBank/DDBJ whole genome shotgun (WGS) entry which is preliminary data.</text>
</comment>
<keyword evidence="3" id="KW-0675">Receptor</keyword>
<dbReference type="SUPFAM" id="SSF53850">
    <property type="entry name" value="Periplasmic binding protein-like II"/>
    <property type="match status" value="1"/>
</dbReference>
<evidence type="ECO:0000313" key="4">
    <source>
        <dbReference type="Proteomes" id="UP000587760"/>
    </source>
</evidence>
<sequence>MKKVVSFLLLTSFLALSVFAEGQQDGQASFPTKPIKVVVYLAPGGAGDILARKFTDIASKYTDATFVVENKAGAGGIVAMEYVAAGKADGYTLMYMTKSNISKLVTTDSELDPMVFDWISLMQIDPECVITNNKSDIVTWDDVVADAEAKGGNQLWLGPAAGGLDHVTAQNIWKASGIGAKWVPFDSGGKALAGLLGKQGAVYVGNPGETLANPDYSVAAICAEERLPQFPDVPTFKELGVDGLENEIMWRGFAVKRGTDDAIIAWYDDIFEKVTNDPEWKATYEPQGNLLVHKTRDEFNAMVQFDYDAYKAAR</sequence>